<evidence type="ECO:0000313" key="2">
    <source>
        <dbReference type="EMBL" id="ELW67667.1"/>
    </source>
</evidence>
<proteinExistence type="predicted"/>
<evidence type="ECO:0000256" key="1">
    <source>
        <dbReference type="SAM" id="MobiDB-lite"/>
    </source>
</evidence>
<dbReference type="Proteomes" id="UP000011518">
    <property type="component" value="Unassembled WGS sequence"/>
</dbReference>
<feature type="region of interest" description="Disordered" evidence="1">
    <location>
        <begin position="57"/>
        <end position="98"/>
    </location>
</feature>
<dbReference type="InParanoid" id="L9L2Q3"/>
<feature type="compositionally biased region" description="Basic and acidic residues" evidence="1">
    <location>
        <begin position="88"/>
        <end position="98"/>
    </location>
</feature>
<feature type="compositionally biased region" description="Acidic residues" evidence="1">
    <location>
        <begin position="71"/>
        <end position="87"/>
    </location>
</feature>
<dbReference type="AlphaFoldDB" id="L9L2Q3"/>
<protein>
    <submittedName>
        <fullName evidence="2">Uncharacterized protein</fullName>
    </submittedName>
</protein>
<reference evidence="3" key="2">
    <citation type="journal article" date="2013" name="Nat. Commun.">
        <title>Genome of the Chinese tree shrew.</title>
        <authorList>
            <person name="Fan Y."/>
            <person name="Huang Z.Y."/>
            <person name="Cao C.C."/>
            <person name="Chen C.S."/>
            <person name="Chen Y.X."/>
            <person name="Fan D.D."/>
            <person name="He J."/>
            <person name="Hou H.L."/>
            <person name="Hu L."/>
            <person name="Hu X.T."/>
            <person name="Jiang X.T."/>
            <person name="Lai R."/>
            <person name="Lang Y.S."/>
            <person name="Liang B."/>
            <person name="Liao S.G."/>
            <person name="Mu D."/>
            <person name="Ma Y.Y."/>
            <person name="Niu Y.Y."/>
            <person name="Sun X.Q."/>
            <person name="Xia J.Q."/>
            <person name="Xiao J."/>
            <person name="Xiong Z.Q."/>
            <person name="Xu L."/>
            <person name="Yang L."/>
            <person name="Zhang Y."/>
            <person name="Zhao W."/>
            <person name="Zhao X.D."/>
            <person name="Zheng Y.T."/>
            <person name="Zhou J.M."/>
            <person name="Zhu Y.B."/>
            <person name="Zhang G.J."/>
            <person name="Wang J."/>
            <person name="Yao Y.G."/>
        </authorList>
    </citation>
    <scope>NUCLEOTIDE SEQUENCE [LARGE SCALE GENOMIC DNA]</scope>
</reference>
<dbReference type="EMBL" id="KB320604">
    <property type="protein sequence ID" value="ELW67667.1"/>
    <property type="molecule type" value="Genomic_DNA"/>
</dbReference>
<sequence length="98" mass="11526">MEGFRASVPEEGSVTAVRRVKLLAIRTSKLLVWLYPRSFLKISLPCPFIVSPVRTSDFATSPDTVSKFMEKEEEEEEEKEEEEEEEEEKKKKLEYRIR</sequence>
<keyword evidence="3" id="KW-1185">Reference proteome</keyword>
<gene>
    <name evidence="2" type="ORF">TREES_T100018433</name>
</gene>
<accession>L9L2Q3</accession>
<evidence type="ECO:0000313" key="3">
    <source>
        <dbReference type="Proteomes" id="UP000011518"/>
    </source>
</evidence>
<organism evidence="2 3">
    <name type="scientific">Tupaia chinensis</name>
    <name type="common">Chinese tree shrew</name>
    <name type="synonym">Tupaia belangeri chinensis</name>
    <dbReference type="NCBI Taxonomy" id="246437"/>
    <lineage>
        <taxon>Eukaryota</taxon>
        <taxon>Metazoa</taxon>
        <taxon>Chordata</taxon>
        <taxon>Craniata</taxon>
        <taxon>Vertebrata</taxon>
        <taxon>Euteleostomi</taxon>
        <taxon>Mammalia</taxon>
        <taxon>Eutheria</taxon>
        <taxon>Euarchontoglires</taxon>
        <taxon>Scandentia</taxon>
        <taxon>Tupaiidae</taxon>
        <taxon>Tupaia</taxon>
    </lineage>
</organism>
<name>L9L2Q3_TUPCH</name>
<reference evidence="3" key="1">
    <citation type="submission" date="2012-07" db="EMBL/GenBank/DDBJ databases">
        <title>Genome of the Chinese tree shrew, a rising model animal genetically related to primates.</title>
        <authorList>
            <person name="Zhang G."/>
            <person name="Fan Y."/>
            <person name="Yao Y."/>
            <person name="Huang Z."/>
        </authorList>
    </citation>
    <scope>NUCLEOTIDE SEQUENCE [LARGE SCALE GENOMIC DNA]</scope>
</reference>